<protein>
    <submittedName>
        <fullName evidence="2">Uncharacterized protein</fullName>
    </submittedName>
</protein>
<evidence type="ECO:0000313" key="2">
    <source>
        <dbReference type="EMBL" id="DAE16581.1"/>
    </source>
</evidence>
<dbReference type="EMBL" id="BK015627">
    <property type="protein sequence ID" value="DAE16581.1"/>
    <property type="molecule type" value="Genomic_DNA"/>
</dbReference>
<evidence type="ECO:0000256" key="1">
    <source>
        <dbReference type="SAM" id="MobiDB-lite"/>
    </source>
</evidence>
<accession>A0A8S5QCT1</accession>
<proteinExistence type="predicted"/>
<sequence>MLVMLQLTTSTRVAPVDTTYPVGPLNRRGEQADARRQTLRDVERRTQLVQSIGTEVTKTRAVACGKRRTAHSRESIQAFLRMCSMRRGLARERLDGLS</sequence>
<feature type="region of interest" description="Disordered" evidence="1">
    <location>
        <begin position="18"/>
        <end position="41"/>
    </location>
</feature>
<organism evidence="2">
    <name type="scientific">Podoviridae sp. ctiwu7</name>
    <dbReference type="NCBI Taxonomy" id="2825269"/>
    <lineage>
        <taxon>Viruses</taxon>
        <taxon>Duplodnaviria</taxon>
        <taxon>Heunggongvirae</taxon>
        <taxon>Uroviricota</taxon>
        <taxon>Caudoviricetes</taxon>
    </lineage>
</organism>
<feature type="compositionally biased region" description="Basic and acidic residues" evidence="1">
    <location>
        <begin position="27"/>
        <end position="41"/>
    </location>
</feature>
<name>A0A8S5QCT1_9CAUD</name>
<reference evidence="2" key="1">
    <citation type="journal article" date="2021" name="Proc. Natl. Acad. Sci. U.S.A.">
        <title>A Catalog of Tens of Thousands of Viruses from Human Metagenomes Reveals Hidden Associations with Chronic Diseases.</title>
        <authorList>
            <person name="Tisza M.J."/>
            <person name="Buck C.B."/>
        </authorList>
    </citation>
    <scope>NUCLEOTIDE SEQUENCE</scope>
    <source>
        <strain evidence="2">Ctiwu7</strain>
    </source>
</reference>